<evidence type="ECO:0000313" key="2">
    <source>
        <dbReference type="Proteomes" id="UP000193642"/>
    </source>
</evidence>
<dbReference type="SUPFAM" id="SSF48403">
    <property type="entry name" value="Ankyrin repeat"/>
    <property type="match status" value="1"/>
</dbReference>
<name>A0A1Y2C6D5_9FUNG</name>
<dbReference type="OrthoDB" id="341259at2759"/>
<sequence>MSPAATESQLLTAIQRKDSELLTSYLQELDAAMPAAESGKSSISATATYLGLTSGDAAIISTLLANGANPALLDNGALIANAEANRTDIVTLLLADVRVDPLAENGRALVLAAARSNTAMFKALYSRIPASAAWDYTLPLALAAKLGNHEVSKLCVEYIARHPPTPEQRVRLNMSLVFAAINGNAQVLRDVLSIKDINVKFANDAAYLAAIKHENHECAQILNETGRINHEEHFASSRPIDLDIASPSWWVPQTVGAIKFYSQVVNTQ</sequence>
<evidence type="ECO:0000313" key="1">
    <source>
        <dbReference type="EMBL" id="ORY42598.1"/>
    </source>
</evidence>
<reference evidence="1 2" key="1">
    <citation type="submission" date="2016-07" db="EMBL/GenBank/DDBJ databases">
        <title>Pervasive Adenine N6-methylation of Active Genes in Fungi.</title>
        <authorList>
            <consortium name="DOE Joint Genome Institute"/>
            <person name="Mondo S.J."/>
            <person name="Dannebaum R.O."/>
            <person name="Kuo R.C."/>
            <person name="Labutti K."/>
            <person name="Haridas S."/>
            <person name="Kuo A."/>
            <person name="Salamov A."/>
            <person name="Ahrendt S.R."/>
            <person name="Lipzen A."/>
            <person name="Sullivan W."/>
            <person name="Andreopoulos W.B."/>
            <person name="Clum A."/>
            <person name="Lindquist E."/>
            <person name="Daum C."/>
            <person name="Ramamoorthy G.K."/>
            <person name="Gryganskyi A."/>
            <person name="Culley D."/>
            <person name="Magnuson J.K."/>
            <person name="James T.Y."/>
            <person name="O'Malley M.A."/>
            <person name="Stajich J.E."/>
            <person name="Spatafora J.W."/>
            <person name="Visel A."/>
            <person name="Grigoriev I.V."/>
        </authorList>
    </citation>
    <scope>NUCLEOTIDE SEQUENCE [LARGE SCALE GENOMIC DNA]</scope>
    <source>
        <strain evidence="1 2">JEL800</strain>
    </source>
</reference>
<gene>
    <name evidence="1" type="ORF">BCR33DRAFT_718286</name>
</gene>
<proteinExistence type="predicted"/>
<comment type="caution">
    <text evidence="1">The sequence shown here is derived from an EMBL/GenBank/DDBJ whole genome shotgun (WGS) entry which is preliminary data.</text>
</comment>
<organism evidence="1 2">
    <name type="scientific">Rhizoclosmatium globosum</name>
    <dbReference type="NCBI Taxonomy" id="329046"/>
    <lineage>
        <taxon>Eukaryota</taxon>
        <taxon>Fungi</taxon>
        <taxon>Fungi incertae sedis</taxon>
        <taxon>Chytridiomycota</taxon>
        <taxon>Chytridiomycota incertae sedis</taxon>
        <taxon>Chytridiomycetes</taxon>
        <taxon>Chytridiales</taxon>
        <taxon>Chytriomycetaceae</taxon>
        <taxon>Rhizoclosmatium</taxon>
    </lineage>
</organism>
<accession>A0A1Y2C6D5</accession>
<dbReference type="InterPro" id="IPR036770">
    <property type="entry name" value="Ankyrin_rpt-contain_sf"/>
</dbReference>
<dbReference type="EMBL" id="MCGO01000028">
    <property type="protein sequence ID" value="ORY42598.1"/>
    <property type="molecule type" value="Genomic_DNA"/>
</dbReference>
<evidence type="ECO:0008006" key="3">
    <source>
        <dbReference type="Google" id="ProtNLM"/>
    </source>
</evidence>
<dbReference type="Proteomes" id="UP000193642">
    <property type="component" value="Unassembled WGS sequence"/>
</dbReference>
<keyword evidence="2" id="KW-1185">Reference proteome</keyword>
<dbReference type="AlphaFoldDB" id="A0A1Y2C6D5"/>
<protein>
    <recommendedName>
        <fullName evidence="3">Ankyrin</fullName>
    </recommendedName>
</protein>
<dbReference type="Gene3D" id="1.25.40.20">
    <property type="entry name" value="Ankyrin repeat-containing domain"/>
    <property type="match status" value="1"/>
</dbReference>